<dbReference type="RefSeq" id="WP_054926709.1">
    <property type="nucleotide sequence ID" value="NZ_JACFYJ010000133.1"/>
</dbReference>
<dbReference type="InterPro" id="IPR023485">
    <property type="entry name" value="Ptyr_pPase"/>
</dbReference>
<keyword evidence="4" id="KW-0904">Protein phosphatase</keyword>
<dbReference type="PANTHER" id="PTHR11717">
    <property type="entry name" value="LOW MOLECULAR WEIGHT PROTEIN TYROSINE PHOSPHATASE"/>
    <property type="match status" value="1"/>
</dbReference>
<feature type="domain" description="Phosphotyrosine protein phosphatase I" evidence="6">
    <location>
        <begin position="3"/>
        <end position="152"/>
    </location>
</feature>
<dbReference type="EC" id="3.1.3.48" evidence="2"/>
<dbReference type="Pfam" id="PF01451">
    <property type="entry name" value="LMWPc"/>
    <property type="match status" value="1"/>
</dbReference>
<evidence type="ECO:0000256" key="5">
    <source>
        <dbReference type="ARBA" id="ARBA00051722"/>
    </source>
</evidence>
<organism evidence="7 8">
    <name type="scientific">Paraburkholderia bengalensis</name>
    <dbReference type="NCBI Taxonomy" id="2747562"/>
    <lineage>
        <taxon>Bacteria</taxon>
        <taxon>Pseudomonadati</taxon>
        <taxon>Pseudomonadota</taxon>
        <taxon>Betaproteobacteria</taxon>
        <taxon>Burkholderiales</taxon>
        <taxon>Burkholderiaceae</taxon>
        <taxon>Paraburkholderia</taxon>
    </lineage>
</organism>
<proteinExistence type="inferred from homology"/>
<evidence type="ECO:0000256" key="3">
    <source>
        <dbReference type="ARBA" id="ARBA00022801"/>
    </source>
</evidence>
<dbReference type="EMBL" id="JACFYJ010000133">
    <property type="protein sequence ID" value="MEI6002795.1"/>
    <property type="molecule type" value="Genomic_DNA"/>
</dbReference>
<dbReference type="InterPro" id="IPR036196">
    <property type="entry name" value="Ptyr_pPase_sf"/>
</dbReference>
<evidence type="ECO:0000313" key="8">
    <source>
        <dbReference type="Proteomes" id="UP001386437"/>
    </source>
</evidence>
<comment type="catalytic activity">
    <reaction evidence="5">
        <text>O-phospho-L-tyrosyl-[protein] + H2O = L-tyrosyl-[protein] + phosphate</text>
        <dbReference type="Rhea" id="RHEA:10684"/>
        <dbReference type="Rhea" id="RHEA-COMP:10136"/>
        <dbReference type="Rhea" id="RHEA-COMP:20101"/>
        <dbReference type="ChEBI" id="CHEBI:15377"/>
        <dbReference type="ChEBI" id="CHEBI:43474"/>
        <dbReference type="ChEBI" id="CHEBI:46858"/>
        <dbReference type="ChEBI" id="CHEBI:61978"/>
        <dbReference type="EC" id="3.1.3.48"/>
    </reaction>
</comment>
<dbReference type="Proteomes" id="UP001386437">
    <property type="component" value="Unassembled WGS sequence"/>
</dbReference>
<evidence type="ECO:0000256" key="2">
    <source>
        <dbReference type="ARBA" id="ARBA00013064"/>
    </source>
</evidence>
<dbReference type="PRINTS" id="PR00719">
    <property type="entry name" value="LMWPTPASE"/>
</dbReference>
<evidence type="ECO:0000259" key="6">
    <source>
        <dbReference type="SMART" id="SM00226"/>
    </source>
</evidence>
<dbReference type="SMART" id="SM00226">
    <property type="entry name" value="LMWPc"/>
    <property type="match status" value="1"/>
</dbReference>
<evidence type="ECO:0000256" key="1">
    <source>
        <dbReference type="ARBA" id="ARBA00011063"/>
    </source>
</evidence>
<accession>A0ABU8J544</accession>
<dbReference type="Gene3D" id="3.40.50.2300">
    <property type="match status" value="1"/>
</dbReference>
<evidence type="ECO:0000313" key="7">
    <source>
        <dbReference type="EMBL" id="MEI6002795.1"/>
    </source>
</evidence>
<reference evidence="7 8" key="1">
    <citation type="journal article" date="2022" name="Arch. Microbiol.">
        <title>Paraburkholderia bengalensis sp. nov. isolated from roots of Oryza sativa, IR64.</title>
        <authorList>
            <person name="Nag P."/>
            <person name="Mondal N."/>
            <person name="Sarkar J."/>
            <person name="Das S."/>
        </authorList>
    </citation>
    <scope>NUCLEOTIDE SEQUENCE [LARGE SCALE GENOMIC DNA]</scope>
    <source>
        <strain evidence="7 8">IR64_4_BI</strain>
    </source>
</reference>
<dbReference type="InterPro" id="IPR050438">
    <property type="entry name" value="LMW_PTPase"/>
</dbReference>
<comment type="similarity">
    <text evidence="1">Belongs to the low molecular weight phosphotyrosine protein phosphatase family.</text>
</comment>
<evidence type="ECO:0000256" key="4">
    <source>
        <dbReference type="ARBA" id="ARBA00022912"/>
    </source>
</evidence>
<dbReference type="SUPFAM" id="SSF52788">
    <property type="entry name" value="Phosphotyrosine protein phosphatases I"/>
    <property type="match status" value="1"/>
</dbReference>
<comment type="caution">
    <text evidence="7">The sequence shown here is derived from an EMBL/GenBank/DDBJ whole genome shotgun (WGS) entry which is preliminary data.</text>
</comment>
<name>A0ABU8J544_9BURK</name>
<protein>
    <recommendedName>
        <fullName evidence="2">protein-tyrosine-phosphatase</fullName>
        <ecNumber evidence="2">3.1.3.48</ecNumber>
    </recommendedName>
</protein>
<dbReference type="PANTHER" id="PTHR11717:SF31">
    <property type="entry name" value="LOW MOLECULAR WEIGHT PROTEIN-TYROSINE-PHOSPHATASE ETP-RELATED"/>
    <property type="match status" value="1"/>
</dbReference>
<gene>
    <name evidence="7" type="ORF">H3V53_38590</name>
</gene>
<sequence>MFANVLIVCHANVCRSPAAERLAARLFAARQSAGSAQPIAFRSAGLHAIDGHDMDPVMRRLLEERGVASGAHRARRLDGKLVREADLILVTEQRQVKDVEALEPTSRGKVYPLGKWDTWGSADVADPHGRDVGAYRDSLAHIEHLVIGWLNKIC</sequence>
<dbReference type="InterPro" id="IPR017867">
    <property type="entry name" value="Tyr_phospatase_low_mol_wt"/>
</dbReference>
<keyword evidence="8" id="KW-1185">Reference proteome</keyword>
<keyword evidence="3" id="KW-0378">Hydrolase</keyword>